<evidence type="ECO:0000313" key="2">
    <source>
        <dbReference type="EMBL" id="NMF88129.1"/>
    </source>
</evidence>
<keyword evidence="3" id="KW-1185">Reference proteome</keyword>
<gene>
    <name evidence="2" type="ORF">GPA26_06500</name>
</gene>
<organism evidence="2 3">
    <name type="scientific">Aromatoleum petrolei</name>
    <dbReference type="NCBI Taxonomy" id="76116"/>
    <lineage>
        <taxon>Bacteria</taxon>
        <taxon>Pseudomonadati</taxon>
        <taxon>Pseudomonadota</taxon>
        <taxon>Betaproteobacteria</taxon>
        <taxon>Rhodocyclales</taxon>
        <taxon>Rhodocyclaceae</taxon>
        <taxon>Aromatoleum</taxon>
    </lineage>
</organism>
<evidence type="ECO:0000313" key="3">
    <source>
        <dbReference type="Proteomes" id="UP000652074"/>
    </source>
</evidence>
<protein>
    <submittedName>
        <fullName evidence="2">Uncharacterized protein</fullName>
    </submittedName>
</protein>
<evidence type="ECO:0000256" key="1">
    <source>
        <dbReference type="SAM" id="SignalP"/>
    </source>
</evidence>
<reference evidence="2 3" key="1">
    <citation type="submission" date="2019-12" db="EMBL/GenBank/DDBJ databases">
        <title>Comparative genomics gives insights into the taxonomy of the Azoarcus-Aromatoleum group and reveals separate origins of nif in the plant-associated Azoarcus and non-plant-associated Aromatoleum sub-groups.</title>
        <authorList>
            <person name="Lafos M."/>
            <person name="Maluk M."/>
            <person name="Batista M."/>
            <person name="Junghare M."/>
            <person name="Carmona M."/>
            <person name="Faoro H."/>
            <person name="Cruz L.M."/>
            <person name="Battistoni F."/>
            <person name="De Souza E."/>
            <person name="Pedrosa F."/>
            <person name="Chen W.-M."/>
            <person name="Poole P.S."/>
            <person name="Dixon R.A."/>
            <person name="James E.K."/>
        </authorList>
    </citation>
    <scope>NUCLEOTIDE SEQUENCE [LARGE SCALE GENOMIC DNA]</scope>
    <source>
        <strain evidence="2 3">ToN1</strain>
    </source>
</reference>
<dbReference type="RefSeq" id="WP_169205559.1">
    <property type="nucleotide sequence ID" value="NZ_CP059560.1"/>
</dbReference>
<proteinExistence type="predicted"/>
<feature type="signal peptide" evidence="1">
    <location>
        <begin position="1"/>
        <end position="23"/>
    </location>
</feature>
<sequence>MDCLRAGGLSALVLLAASPLAQAVDIGVTGSWLETIDRNDLSAGAGSDVRTPIESSSVTLDITNTLGAGWTVQLSRSDINWPAGVALAARRTSDGIGGGSISGGAAYVAANGAPQFFFTGTGDRTGIQIQLRTEGVSVRTAPGTYSTGLIYSIY</sequence>
<comment type="caution">
    <text evidence="2">The sequence shown here is derived from an EMBL/GenBank/DDBJ whole genome shotgun (WGS) entry which is preliminary data.</text>
</comment>
<dbReference type="Proteomes" id="UP000652074">
    <property type="component" value="Unassembled WGS sequence"/>
</dbReference>
<dbReference type="EMBL" id="WTVR01000009">
    <property type="protein sequence ID" value="NMF88129.1"/>
    <property type="molecule type" value="Genomic_DNA"/>
</dbReference>
<name>A0ABX1MJJ6_9RHOO</name>
<feature type="chain" id="PRO_5045185495" evidence="1">
    <location>
        <begin position="24"/>
        <end position="154"/>
    </location>
</feature>
<accession>A0ABX1MJJ6</accession>
<keyword evidence="1" id="KW-0732">Signal</keyword>